<dbReference type="Proteomes" id="UP000218418">
    <property type="component" value="Chromosome"/>
</dbReference>
<dbReference type="InterPro" id="IPR058982">
    <property type="entry name" value="Beta-barrel_AprE"/>
</dbReference>
<dbReference type="GO" id="GO:0016020">
    <property type="term" value="C:membrane"/>
    <property type="evidence" value="ECO:0007669"/>
    <property type="project" value="UniProtKB-SubCell"/>
</dbReference>
<dbReference type="Gene3D" id="2.40.30.170">
    <property type="match status" value="1"/>
</dbReference>
<evidence type="ECO:0000256" key="2">
    <source>
        <dbReference type="ARBA" id="ARBA00009477"/>
    </source>
</evidence>
<accession>A0A1Z4M0A4</accession>
<protein>
    <submittedName>
        <fullName evidence="9">HlyD family secretion protein</fullName>
    </submittedName>
</protein>
<keyword evidence="10" id="KW-1185">Reference proteome</keyword>
<keyword evidence="3" id="KW-0812">Transmembrane</keyword>
<dbReference type="Pfam" id="PF26002">
    <property type="entry name" value="Beta-barrel_AprE"/>
    <property type="match status" value="1"/>
</dbReference>
<feature type="region of interest" description="Disordered" evidence="7">
    <location>
        <begin position="1"/>
        <end position="34"/>
    </location>
</feature>
<evidence type="ECO:0000256" key="5">
    <source>
        <dbReference type="ARBA" id="ARBA00023136"/>
    </source>
</evidence>
<dbReference type="PANTHER" id="PTHR30386:SF26">
    <property type="entry name" value="TRANSPORT PROTEIN COMB"/>
    <property type="match status" value="1"/>
</dbReference>
<evidence type="ECO:0000256" key="7">
    <source>
        <dbReference type="SAM" id="MobiDB-lite"/>
    </source>
</evidence>
<dbReference type="Gene3D" id="2.40.50.100">
    <property type="match status" value="1"/>
</dbReference>
<dbReference type="OrthoDB" id="9775513at2"/>
<evidence type="ECO:0000256" key="4">
    <source>
        <dbReference type="ARBA" id="ARBA00022989"/>
    </source>
</evidence>
<name>A0A1Z4M0A4_9CYAN</name>
<dbReference type="PANTHER" id="PTHR30386">
    <property type="entry name" value="MEMBRANE FUSION SUBUNIT OF EMRAB-TOLC MULTIDRUG EFFLUX PUMP"/>
    <property type="match status" value="1"/>
</dbReference>
<keyword evidence="6" id="KW-0175">Coiled coil</keyword>
<feature type="coiled-coil region" evidence="6">
    <location>
        <begin position="255"/>
        <end position="360"/>
    </location>
</feature>
<keyword evidence="5" id="KW-0472">Membrane</keyword>
<evidence type="ECO:0000313" key="10">
    <source>
        <dbReference type="Proteomes" id="UP000218418"/>
    </source>
</evidence>
<keyword evidence="4" id="KW-1133">Transmembrane helix</keyword>
<sequence>MPHLHHNSSSLARKDEYQDYNPPPNEEYKSEKSSQEIIEDSENLFYGTEELLDALPKVWSRSLLYVLVGFVAVGVPWSMVSTIDETGSARGKIEPLGAVRKLDSISGGKVATVKVKEGDKVRAGQIILELDNNSLKPDLERTKEKLAGLENQVSQFEMLKKQIELTATTQEQQNQSQALEKKAQVNQAIQNLNAKQSTYKLEKLEKQALVNQAKQQISTFINERASAAARLQIDRNQVDRFSKLLKDGAVSDAQIDNLKKEQQESKRLYQKAESDIGQSQLRLAEQTSRYQATVSQLESDIEQAKLRLAEQNSSYQTTVNAGKLALQKTQQQVKELQRQINSAKSQIAQTRNEITSLQIQMQQRIVRSPIDGIVFELPVSKPGEVLQTGQRIAKIAPENSGFVLKAKMPVRETGSLKKGMPVKVKFDAYPFQEYGILPGEVSWISPDSKVESQANAGTESYELRIKLDKNYIQQGSRRISLTPGQTANAEVIVRQRRVIDLLLDPFKKMQKGGLEL</sequence>
<feature type="domain" description="AprE-like beta-barrel" evidence="8">
    <location>
        <begin position="403"/>
        <end position="492"/>
    </location>
</feature>
<gene>
    <name evidence="9" type="ORF">NIES267_63880</name>
</gene>
<reference evidence="9 10" key="1">
    <citation type="submission" date="2017-06" db="EMBL/GenBank/DDBJ databases">
        <title>Genome sequencing of cyanobaciteial culture collection at National Institute for Environmental Studies (NIES).</title>
        <authorList>
            <person name="Hirose Y."/>
            <person name="Shimura Y."/>
            <person name="Fujisawa T."/>
            <person name="Nakamura Y."/>
            <person name="Kawachi M."/>
        </authorList>
    </citation>
    <scope>NUCLEOTIDE SEQUENCE [LARGE SCALE GENOMIC DNA]</scope>
    <source>
        <strain evidence="9 10">NIES-267</strain>
    </source>
</reference>
<dbReference type="PRINTS" id="PR01490">
    <property type="entry name" value="RTXTOXIND"/>
</dbReference>
<comment type="similarity">
    <text evidence="2">Belongs to the membrane fusion protein (MFP) (TC 8.A.1) family.</text>
</comment>
<evidence type="ECO:0000313" key="9">
    <source>
        <dbReference type="EMBL" id="BAY86877.1"/>
    </source>
</evidence>
<proteinExistence type="inferred from homology"/>
<evidence type="ECO:0000256" key="6">
    <source>
        <dbReference type="SAM" id="Coils"/>
    </source>
</evidence>
<evidence type="ECO:0000256" key="1">
    <source>
        <dbReference type="ARBA" id="ARBA00004167"/>
    </source>
</evidence>
<feature type="coiled-coil region" evidence="6">
    <location>
        <begin position="139"/>
        <end position="195"/>
    </location>
</feature>
<dbReference type="InterPro" id="IPR050739">
    <property type="entry name" value="MFP"/>
</dbReference>
<evidence type="ECO:0000256" key="3">
    <source>
        <dbReference type="ARBA" id="ARBA00022692"/>
    </source>
</evidence>
<dbReference type="AlphaFoldDB" id="A0A1Z4M0A4"/>
<comment type="subcellular location">
    <subcellularLocation>
        <location evidence="1">Membrane</location>
        <topology evidence="1">Single-pass membrane protein</topology>
    </subcellularLocation>
</comment>
<dbReference type="SUPFAM" id="SSF111369">
    <property type="entry name" value="HlyD-like secretion proteins"/>
    <property type="match status" value="1"/>
</dbReference>
<evidence type="ECO:0000259" key="8">
    <source>
        <dbReference type="Pfam" id="PF26002"/>
    </source>
</evidence>
<organism evidence="9 10">
    <name type="scientific">Calothrix parasitica NIES-267</name>
    <dbReference type="NCBI Taxonomy" id="1973488"/>
    <lineage>
        <taxon>Bacteria</taxon>
        <taxon>Bacillati</taxon>
        <taxon>Cyanobacteriota</taxon>
        <taxon>Cyanophyceae</taxon>
        <taxon>Nostocales</taxon>
        <taxon>Calotrichaceae</taxon>
        <taxon>Calothrix</taxon>
    </lineage>
</organism>
<dbReference type="EMBL" id="AP018227">
    <property type="protein sequence ID" value="BAY86877.1"/>
    <property type="molecule type" value="Genomic_DNA"/>
</dbReference>